<dbReference type="InterPro" id="IPR008964">
    <property type="entry name" value="Invasin/intimin_cell_adhesion"/>
</dbReference>
<dbReference type="Proteomes" id="UP000252355">
    <property type="component" value="Unassembled WGS sequence"/>
</dbReference>
<accession>A0A367ZL24</accession>
<dbReference type="AlphaFoldDB" id="A0A367ZL24"/>
<evidence type="ECO:0000259" key="3">
    <source>
        <dbReference type="Pfam" id="PF08126"/>
    </source>
</evidence>
<feature type="domain" description="Gingipain propeptide" evidence="3">
    <location>
        <begin position="29"/>
        <end position="209"/>
    </location>
</feature>
<dbReference type="InterPro" id="IPR029030">
    <property type="entry name" value="Caspase-like_dom_sf"/>
</dbReference>
<comment type="caution">
    <text evidence="4">The sequence shown here is derived from an EMBL/GenBank/DDBJ whole genome shotgun (WGS) entry which is preliminary data.</text>
</comment>
<dbReference type="Pfam" id="PF08126">
    <property type="entry name" value="Propeptide_C25"/>
    <property type="match status" value="1"/>
</dbReference>
<dbReference type="InterPro" id="IPR029031">
    <property type="entry name" value="Gingipain_N_sf"/>
</dbReference>
<dbReference type="Gene3D" id="2.60.40.3800">
    <property type="match status" value="1"/>
</dbReference>
<evidence type="ECO:0000259" key="2">
    <source>
        <dbReference type="Pfam" id="PF01364"/>
    </source>
</evidence>
<dbReference type="InterPro" id="IPR001769">
    <property type="entry name" value="Gingipain"/>
</dbReference>
<organism evidence="4 5">
    <name type="scientific">Candidatus Ozemobacter sibiricus</name>
    <dbReference type="NCBI Taxonomy" id="2268124"/>
    <lineage>
        <taxon>Bacteria</taxon>
        <taxon>Candidatus Ozemobacteria</taxon>
        <taxon>Candidatus Ozemobacterales</taxon>
        <taxon>Candidatus Ozemobacteraceae</taxon>
        <taxon>Candidatus Ozemobacter</taxon>
    </lineage>
</organism>
<dbReference type="GO" id="GO:0004197">
    <property type="term" value="F:cysteine-type endopeptidase activity"/>
    <property type="evidence" value="ECO:0007669"/>
    <property type="project" value="InterPro"/>
</dbReference>
<dbReference type="SUPFAM" id="SSF52129">
    <property type="entry name" value="Caspase-like"/>
    <property type="match status" value="1"/>
</dbReference>
<evidence type="ECO:0000256" key="1">
    <source>
        <dbReference type="ARBA" id="ARBA00022729"/>
    </source>
</evidence>
<dbReference type="InterPro" id="IPR012600">
    <property type="entry name" value="Propeptide_C25"/>
</dbReference>
<dbReference type="InterPro" id="IPR038490">
    <property type="entry name" value="Gingipain_propep_sf"/>
</dbReference>
<name>A0A367ZL24_9BACT</name>
<protein>
    <submittedName>
        <fullName evidence="4">Arginine-specific cysteine proteinase</fullName>
    </submittedName>
</protein>
<evidence type="ECO:0000313" key="4">
    <source>
        <dbReference type="EMBL" id="RCK78793.1"/>
    </source>
</evidence>
<dbReference type="GO" id="GO:0006508">
    <property type="term" value="P:proteolysis"/>
    <property type="evidence" value="ECO:0007669"/>
    <property type="project" value="InterPro"/>
</dbReference>
<dbReference type="Gene3D" id="3.40.50.10390">
    <property type="entry name" value="Gingipain r, domain 1"/>
    <property type="match status" value="1"/>
</dbReference>
<feature type="domain" description="Gingipain" evidence="2">
    <location>
        <begin position="224"/>
        <end position="550"/>
    </location>
</feature>
<dbReference type="EMBL" id="QOQW01000019">
    <property type="protein sequence ID" value="RCK78793.1"/>
    <property type="molecule type" value="Genomic_DNA"/>
</dbReference>
<gene>
    <name evidence="4" type="ORF">OZSIB_1146</name>
</gene>
<dbReference type="Pfam" id="PF01364">
    <property type="entry name" value="Peptidase_C25"/>
    <property type="match status" value="1"/>
</dbReference>
<dbReference type="SUPFAM" id="SSF49373">
    <property type="entry name" value="Invasin/intimin cell-adhesion fragments"/>
    <property type="match status" value="1"/>
</dbReference>
<dbReference type="Gene3D" id="3.40.50.1460">
    <property type="match status" value="1"/>
</dbReference>
<keyword evidence="1" id="KW-0732">Signal</keyword>
<reference evidence="4 5" key="1">
    <citation type="submission" date="2018-05" db="EMBL/GenBank/DDBJ databases">
        <title>A metagenomic window into the 2 km-deep terrestrial subsurface aquifer revealed taxonomically and functionally diverse microbial community comprising novel uncultured bacterial lineages.</title>
        <authorList>
            <person name="Kadnikov V.V."/>
            <person name="Mardanov A.V."/>
            <person name="Beletsky A.V."/>
            <person name="Banks D."/>
            <person name="Pimenov N.V."/>
            <person name="Frank Y.A."/>
            <person name="Karnachuk O.V."/>
            <person name="Ravin N.V."/>
        </authorList>
    </citation>
    <scope>NUCLEOTIDE SEQUENCE [LARGE SCALE GENOMIC DNA]</scope>
    <source>
        <strain evidence="4">BY5</strain>
    </source>
</reference>
<evidence type="ECO:0000313" key="5">
    <source>
        <dbReference type="Proteomes" id="UP000252355"/>
    </source>
</evidence>
<proteinExistence type="predicted"/>
<sequence length="642" mass="70747">MLAVLCCAAGSWAATGITVKATKGFDTTLQIKVEDVSFTKTEVAGRPVVSINIPNTSPSYDKNAPELPRLTALVMVDPRRDPIFKVVKGQAQVIDLPATVIPSRGNFTRDIDPSTVPYVFGDVYTQDQWYPADADLVQMGSPFIYRDVRGVNLTITPVQYNPVKNQLRVYRNLSVAITGTTTSTNPLSFKGISRTFEPLYARAFINFKQTAGRLPRLEEFGRLLIICHDGFVDAIQPFIVWKQKCGIEVTLAKMSEVGKTADEVKAFIQKEFDRARMTNIMLVGDAEHIPTLKGVKERADSDPCYTKLAGNDHVPDAIISRLSATTPEEVAYQVAKFINYEAYPITDDTAWYTNAMGIASNEGTPKDWEYMDKNRNALMAAMFKNIDQVYDPKATKAMITDGVNAGRSLINYLGHGSGTSWGTTGYNNNDIKTNLKNGWKMPIIWDVACVNGRFVNFTGFGETWMRAGSIEKPAGAVSYAGSTTNMEWVPPIWVQVEFNQNYIANKVYKTTGGIFANGIIKGLELYTAEPNKSGVMMFEQWHLFGDGTLNVRFNPPVAIKVDVTGTKADDKATVKVVVRDAEGKSIPEARVVTYTEGVKNVDVRLTDQNGEATLSLPKDAAEGYVTVTGTDLIPVIDQKVTF</sequence>